<feature type="transmembrane region" description="Helical" evidence="10">
    <location>
        <begin position="26"/>
        <end position="45"/>
    </location>
</feature>
<dbReference type="InterPro" id="IPR011611">
    <property type="entry name" value="PfkB_dom"/>
</dbReference>
<feature type="transmembrane region" description="Helical" evidence="10">
    <location>
        <begin position="180"/>
        <end position="198"/>
    </location>
</feature>
<comment type="cofactor">
    <cofactor evidence="1">
        <name>Mg(2+)</name>
        <dbReference type="ChEBI" id="CHEBI:18420"/>
    </cofactor>
</comment>
<keyword evidence="13" id="KW-1185">Reference proteome</keyword>
<keyword evidence="6" id="KW-0660">Purine salvage</keyword>
<comment type="similarity">
    <text evidence="3">Belongs to the carbohydrate kinase PfkB family.</text>
</comment>
<dbReference type="PANTHER" id="PTHR45769">
    <property type="entry name" value="ADENOSINE KINASE"/>
    <property type="match status" value="1"/>
</dbReference>
<keyword evidence="9" id="KW-0067">ATP-binding</keyword>
<evidence type="ECO:0000313" key="12">
    <source>
        <dbReference type="EMBL" id="KAL3701910.1"/>
    </source>
</evidence>
<name>A0ABD3IDW5_9MARC</name>
<evidence type="ECO:0000313" key="13">
    <source>
        <dbReference type="Proteomes" id="UP001633002"/>
    </source>
</evidence>
<evidence type="ECO:0000256" key="7">
    <source>
        <dbReference type="ARBA" id="ARBA00022741"/>
    </source>
</evidence>
<keyword evidence="5" id="KW-0808">Transferase</keyword>
<keyword evidence="10" id="KW-0812">Transmembrane</keyword>
<evidence type="ECO:0000256" key="8">
    <source>
        <dbReference type="ARBA" id="ARBA00022777"/>
    </source>
</evidence>
<feature type="domain" description="Carbohydrate kinase PfkB" evidence="11">
    <location>
        <begin position="147"/>
        <end position="253"/>
    </location>
</feature>
<sequence length="423" mass="48272">MGYLQEIADWLTHMHHYGEWGTKGEIIFWIVVMLLYVGLVAYAAWRLAVRHTEATGSTVVVKMKVDEALPTVSSGGEVEFSSTMTKRKGGKRNFLFGLEFQLRLADLRLHVAEGIYGFREAKEVRRVSEYASIRQTQLSVRILGNLSLSLIANLSAANCYKSKHLLEPENWFVAEKAKFYYIAGFFLTVSPETVIILAKHAHEKKKTFMMNLAAPFICEFFTKPLVEALFYCDYIFGNETEAATFARVQGWEVRTPTVVTCGRLEHTIAKVQQALRGEDDYPRTRTVRVTVSSIGHNEVVYYGAGCAEFQAQRMRSRLRIVEWLYMLKLIVKDAASELEVTAWETAKHIMRMDLNDFVAVSFELSQTFCSEEWWIAIGFYLYLDRNLSATRKQPFPEKSMVDTDNMSMEAPRTSAKMVIPASS</sequence>
<organism evidence="12 13">
    <name type="scientific">Riccia sorocarpa</name>
    <dbReference type="NCBI Taxonomy" id="122646"/>
    <lineage>
        <taxon>Eukaryota</taxon>
        <taxon>Viridiplantae</taxon>
        <taxon>Streptophyta</taxon>
        <taxon>Embryophyta</taxon>
        <taxon>Marchantiophyta</taxon>
        <taxon>Marchantiopsida</taxon>
        <taxon>Marchantiidae</taxon>
        <taxon>Marchantiales</taxon>
        <taxon>Ricciaceae</taxon>
        <taxon>Riccia</taxon>
    </lineage>
</organism>
<dbReference type="EMBL" id="JBJQOH010000001">
    <property type="protein sequence ID" value="KAL3701910.1"/>
    <property type="molecule type" value="Genomic_DNA"/>
</dbReference>
<dbReference type="Pfam" id="PF00294">
    <property type="entry name" value="PfkB"/>
    <property type="match status" value="1"/>
</dbReference>
<dbReference type="PANTHER" id="PTHR45769:SF3">
    <property type="entry name" value="ADENOSINE KINASE"/>
    <property type="match status" value="1"/>
</dbReference>
<gene>
    <name evidence="12" type="ORF">R1sor_019932</name>
</gene>
<dbReference type="InterPro" id="IPR001805">
    <property type="entry name" value="Adenokinase"/>
</dbReference>
<evidence type="ECO:0000256" key="9">
    <source>
        <dbReference type="ARBA" id="ARBA00022840"/>
    </source>
</evidence>
<dbReference type="SUPFAM" id="SSF53613">
    <property type="entry name" value="Ribokinase-like"/>
    <property type="match status" value="1"/>
</dbReference>
<evidence type="ECO:0000256" key="6">
    <source>
        <dbReference type="ARBA" id="ARBA00022726"/>
    </source>
</evidence>
<accession>A0ABD3IDW5</accession>
<dbReference type="AlphaFoldDB" id="A0ABD3IDW5"/>
<keyword evidence="8" id="KW-0418">Kinase</keyword>
<dbReference type="GO" id="GO:0004001">
    <property type="term" value="F:adenosine kinase activity"/>
    <property type="evidence" value="ECO:0007669"/>
    <property type="project" value="UniProtKB-EC"/>
</dbReference>
<dbReference type="GO" id="GO:0006166">
    <property type="term" value="P:purine ribonucleoside salvage"/>
    <property type="evidence" value="ECO:0007669"/>
    <property type="project" value="UniProtKB-KW"/>
</dbReference>
<comment type="pathway">
    <text evidence="2">Purine metabolism; AMP biosynthesis via salvage pathway; AMP from adenosine: step 1/1.</text>
</comment>
<evidence type="ECO:0000256" key="10">
    <source>
        <dbReference type="SAM" id="Phobius"/>
    </source>
</evidence>
<dbReference type="GO" id="GO:0005524">
    <property type="term" value="F:ATP binding"/>
    <property type="evidence" value="ECO:0007669"/>
    <property type="project" value="UniProtKB-KW"/>
</dbReference>
<keyword evidence="10" id="KW-0472">Membrane</keyword>
<proteinExistence type="inferred from homology"/>
<keyword evidence="7" id="KW-0547">Nucleotide-binding</keyword>
<evidence type="ECO:0000256" key="2">
    <source>
        <dbReference type="ARBA" id="ARBA00004801"/>
    </source>
</evidence>
<keyword evidence="10" id="KW-1133">Transmembrane helix</keyword>
<evidence type="ECO:0000256" key="5">
    <source>
        <dbReference type="ARBA" id="ARBA00022679"/>
    </source>
</evidence>
<dbReference type="InterPro" id="IPR029056">
    <property type="entry name" value="Ribokinase-like"/>
</dbReference>
<reference evidence="12 13" key="1">
    <citation type="submission" date="2024-09" db="EMBL/GenBank/DDBJ databases">
        <title>Chromosome-scale assembly of Riccia sorocarpa.</title>
        <authorList>
            <person name="Paukszto L."/>
        </authorList>
    </citation>
    <scope>NUCLEOTIDE SEQUENCE [LARGE SCALE GENOMIC DNA]</scope>
    <source>
        <strain evidence="12">LP-2024</strain>
        <tissue evidence="12">Aerial parts of the thallus</tissue>
    </source>
</reference>
<dbReference type="Proteomes" id="UP001633002">
    <property type="component" value="Unassembled WGS sequence"/>
</dbReference>
<evidence type="ECO:0000259" key="11">
    <source>
        <dbReference type="Pfam" id="PF00294"/>
    </source>
</evidence>
<dbReference type="Gene3D" id="3.40.1190.20">
    <property type="match status" value="1"/>
</dbReference>
<evidence type="ECO:0000256" key="3">
    <source>
        <dbReference type="ARBA" id="ARBA00010688"/>
    </source>
</evidence>
<evidence type="ECO:0000256" key="1">
    <source>
        <dbReference type="ARBA" id="ARBA00001946"/>
    </source>
</evidence>
<comment type="caution">
    <text evidence="12">The sequence shown here is derived from an EMBL/GenBank/DDBJ whole genome shotgun (WGS) entry which is preliminary data.</text>
</comment>
<dbReference type="EC" id="2.7.1.20" evidence="4"/>
<evidence type="ECO:0000256" key="4">
    <source>
        <dbReference type="ARBA" id="ARBA00012119"/>
    </source>
</evidence>
<protein>
    <recommendedName>
        <fullName evidence="4">adenosine kinase</fullName>
        <ecNumber evidence="4">2.7.1.20</ecNumber>
    </recommendedName>
</protein>